<dbReference type="OrthoDB" id="9783435at2"/>
<dbReference type="PANTHER" id="PTHR42742">
    <property type="entry name" value="TRANSCRIPTIONAL REPRESSOR MPRA"/>
    <property type="match status" value="1"/>
</dbReference>
<dbReference type="RefSeq" id="WP_119790579.1">
    <property type="nucleotide sequence ID" value="NZ_QYZD01000001.1"/>
</dbReference>
<dbReference type="GO" id="GO:0046872">
    <property type="term" value="F:metal ion binding"/>
    <property type="evidence" value="ECO:0007669"/>
    <property type="project" value="UniProtKB-KW"/>
</dbReference>
<keyword evidence="5" id="KW-0547">Nucleotide-binding</keyword>
<evidence type="ECO:0000256" key="2">
    <source>
        <dbReference type="ARBA" id="ARBA00006479"/>
    </source>
</evidence>
<keyword evidence="3" id="KW-0808">Transferase</keyword>
<evidence type="ECO:0000256" key="6">
    <source>
        <dbReference type="ARBA" id="ARBA00022777"/>
    </source>
</evidence>
<dbReference type="GO" id="GO:0005524">
    <property type="term" value="F:ATP binding"/>
    <property type="evidence" value="ECO:0007669"/>
    <property type="project" value="UniProtKB-KW"/>
</dbReference>
<evidence type="ECO:0000256" key="12">
    <source>
        <dbReference type="ARBA" id="ARBA00048451"/>
    </source>
</evidence>
<comment type="catalytic activity">
    <reaction evidence="12">
        <text>D-fructose + ATP = D-fructose 6-phosphate + ADP + H(+)</text>
        <dbReference type="Rhea" id="RHEA:16125"/>
        <dbReference type="ChEBI" id="CHEBI:15378"/>
        <dbReference type="ChEBI" id="CHEBI:30616"/>
        <dbReference type="ChEBI" id="CHEBI:37721"/>
        <dbReference type="ChEBI" id="CHEBI:61527"/>
        <dbReference type="ChEBI" id="CHEBI:456216"/>
        <dbReference type="EC" id="2.7.1.4"/>
    </reaction>
</comment>
<reference evidence="13 14" key="1">
    <citation type="submission" date="2018-09" db="EMBL/GenBank/DDBJ databases">
        <title>Paenibacillus SK2017-BO5.</title>
        <authorList>
            <person name="Piskunova J.V."/>
            <person name="Dubiley S.A."/>
            <person name="Severinov K.V."/>
        </authorList>
    </citation>
    <scope>NUCLEOTIDE SEQUENCE [LARGE SCALE GENOMIC DNA]</scope>
    <source>
        <strain evidence="13 14">BO5</strain>
    </source>
</reference>
<proteinExistence type="inferred from homology"/>
<dbReference type="InterPro" id="IPR049874">
    <property type="entry name" value="ROK_cs"/>
</dbReference>
<dbReference type="CDD" id="cd24067">
    <property type="entry name" value="ASKHA_NBD_ROK_BsFRK-like"/>
    <property type="match status" value="1"/>
</dbReference>
<keyword evidence="7" id="KW-0862">Zinc</keyword>
<comment type="cofactor">
    <cofactor evidence="1">
        <name>Mg(2+)</name>
        <dbReference type="ChEBI" id="CHEBI:18420"/>
    </cofactor>
</comment>
<evidence type="ECO:0000256" key="11">
    <source>
        <dbReference type="ARBA" id="ARBA00038887"/>
    </source>
</evidence>
<keyword evidence="9" id="KW-0460">Magnesium</keyword>
<accession>A0A3A3GP83</accession>
<keyword evidence="4" id="KW-0479">Metal-binding</keyword>
<dbReference type="Pfam" id="PF00480">
    <property type="entry name" value="ROK"/>
    <property type="match status" value="1"/>
</dbReference>
<sequence>MTRIGAIEGGGTKFVVAVGTPDGQVGETETFPTTTPEETMDRTVQFFKDKGVDAIGFGSFGPVDLNPASATYGHIAKTPKPHWSGYDVVGHLKGHIHVPVGFDTDVNGAALGEATYGAAKGLNSCLYITVGTGIGAGAVVEGKLVHGLTHPEMGHIFVKRHPEDTYAGKCPYHQDCLEGLAAGPAIEARWGVKAYELGEDHKAWEFQTYYLAQALMNYILTISPEKIILGGGVSKQLHLFPRIREEVKRLLNGYVQHPAVLDTDSGYIVPPGLADRAGITGALALGMQALKQQ</sequence>
<evidence type="ECO:0000256" key="1">
    <source>
        <dbReference type="ARBA" id="ARBA00001946"/>
    </source>
</evidence>
<dbReference type="AlphaFoldDB" id="A0A3A3GP83"/>
<keyword evidence="6" id="KW-0418">Kinase</keyword>
<dbReference type="PANTHER" id="PTHR42742:SF3">
    <property type="entry name" value="FRUCTOKINASE"/>
    <property type="match status" value="1"/>
</dbReference>
<evidence type="ECO:0000256" key="7">
    <source>
        <dbReference type="ARBA" id="ARBA00022833"/>
    </source>
</evidence>
<keyword evidence="10" id="KW-0119">Carbohydrate metabolism</keyword>
<dbReference type="InterPro" id="IPR043129">
    <property type="entry name" value="ATPase_NBD"/>
</dbReference>
<dbReference type="FunFam" id="3.30.420.40:FF:000153">
    <property type="entry name" value="Putative fructokinase"/>
    <property type="match status" value="1"/>
</dbReference>
<keyword evidence="8" id="KW-0067">ATP-binding</keyword>
<dbReference type="PROSITE" id="PS01125">
    <property type="entry name" value="ROK"/>
    <property type="match status" value="1"/>
</dbReference>
<comment type="similarity">
    <text evidence="2">Belongs to the ROK (NagC/XylR) family.</text>
</comment>
<dbReference type="FunFam" id="3.30.420.40:FF:000136">
    <property type="entry name" value="Putative fructokinase"/>
    <property type="match status" value="1"/>
</dbReference>
<evidence type="ECO:0000256" key="3">
    <source>
        <dbReference type="ARBA" id="ARBA00022679"/>
    </source>
</evidence>
<evidence type="ECO:0000313" key="14">
    <source>
        <dbReference type="Proteomes" id="UP000266177"/>
    </source>
</evidence>
<dbReference type="EC" id="2.7.1.4" evidence="11"/>
<comment type="caution">
    <text evidence="13">The sequence shown here is derived from an EMBL/GenBank/DDBJ whole genome shotgun (WGS) entry which is preliminary data.</text>
</comment>
<dbReference type="Proteomes" id="UP000266177">
    <property type="component" value="Unassembled WGS sequence"/>
</dbReference>
<dbReference type="InterPro" id="IPR051804">
    <property type="entry name" value="Carb_Metab_Reg_Kinase/Isom"/>
</dbReference>
<evidence type="ECO:0000256" key="9">
    <source>
        <dbReference type="ARBA" id="ARBA00022842"/>
    </source>
</evidence>
<dbReference type="Gene3D" id="3.30.420.40">
    <property type="match status" value="2"/>
</dbReference>
<dbReference type="EMBL" id="QYZD01000001">
    <property type="protein sequence ID" value="RJG26918.1"/>
    <property type="molecule type" value="Genomic_DNA"/>
</dbReference>
<name>A0A3A3GP83_PANTH</name>
<dbReference type="SUPFAM" id="SSF53067">
    <property type="entry name" value="Actin-like ATPase domain"/>
    <property type="match status" value="1"/>
</dbReference>
<organism evidence="13 14">
    <name type="scientific">Paenibacillus thiaminolyticus</name>
    <name type="common">Bacillus thiaminolyticus</name>
    <dbReference type="NCBI Taxonomy" id="49283"/>
    <lineage>
        <taxon>Bacteria</taxon>
        <taxon>Bacillati</taxon>
        <taxon>Bacillota</taxon>
        <taxon>Bacilli</taxon>
        <taxon>Bacillales</taxon>
        <taxon>Paenibacillaceae</taxon>
        <taxon>Paenibacillus</taxon>
    </lineage>
</organism>
<dbReference type="GO" id="GO:0008865">
    <property type="term" value="F:fructokinase activity"/>
    <property type="evidence" value="ECO:0007669"/>
    <property type="project" value="UniProtKB-EC"/>
</dbReference>
<evidence type="ECO:0000256" key="10">
    <source>
        <dbReference type="ARBA" id="ARBA00023277"/>
    </source>
</evidence>
<gene>
    <name evidence="13" type="ORF">DQX05_02565</name>
</gene>
<evidence type="ECO:0000256" key="8">
    <source>
        <dbReference type="ARBA" id="ARBA00022840"/>
    </source>
</evidence>
<protein>
    <recommendedName>
        <fullName evidence="11">fructokinase</fullName>
        <ecNumber evidence="11">2.7.1.4</ecNumber>
    </recommendedName>
</protein>
<evidence type="ECO:0000256" key="5">
    <source>
        <dbReference type="ARBA" id="ARBA00022741"/>
    </source>
</evidence>
<evidence type="ECO:0000313" key="13">
    <source>
        <dbReference type="EMBL" id="RJG26918.1"/>
    </source>
</evidence>
<evidence type="ECO:0000256" key="4">
    <source>
        <dbReference type="ARBA" id="ARBA00022723"/>
    </source>
</evidence>
<dbReference type="InterPro" id="IPR000600">
    <property type="entry name" value="ROK"/>
</dbReference>